<sequence length="41" mass="4854">MDKKLSPYSAVTILFLKKKNMCLQNLETEFFFQLSILVEKN</sequence>
<protein>
    <submittedName>
        <fullName evidence="1">Uncharacterized protein</fullName>
    </submittedName>
</protein>
<reference evidence="1" key="1">
    <citation type="submission" date="2018-10" db="EMBL/GenBank/DDBJ databases">
        <title>Hidden diversity of soil giant viruses.</title>
        <authorList>
            <person name="Schulz F."/>
            <person name="Alteio L."/>
            <person name="Goudeau D."/>
            <person name="Ryan E.M."/>
            <person name="Malmstrom R.R."/>
            <person name="Blanchard J."/>
            <person name="Woyke T."/>
        </authorList>
    </citation>
    <scope>NUCLEOTIDE SEQUENCE</scope>
    <source>
        <strain evidence="1">EDV1</strain>
    </source>
</reference>
<name>A0A3G4ZU39_9VIRU</name>
<proteinExistence type="predicted"/>
<gene>
    <name evidence="1" type="ORF">Edafosvirus12_17</name>
</gene>
<dbReference type="EMBL" id="MK072077">
    <property type="protein sequence ID" value="AYV78418.1"/>
    <property type="molecule type" value="Genomic_DNA"/>
</dbReference>
<accession>A0A3G4ZU39</accession>
<evidence type="ECO:0000313" key="1">
    <source>
        <dbReference type="EMBL" id="AYV78418.1"/>
    </source>
</evidence>
<organism evidence="1">
    <name type="scientific">Edafosvirus sp</name>
    <dbReference type="NCBI Taxonomy" id="2487765"/>
    <lineage>
        <taxon>Viruses</taxon>
        <taxon>Varidnaviria</taxon>
        <taxon>Bamfordvirae</taxon>
        <taxon>Nucleocytoviricota</taxon>
        <taxon>Megaviricetes</taxon>
        <taxon>Imitervirales</taxon>
        <taxon>Mimiviridae</taxon>
        <taxon>Klosneuvirinae</taxon>
    </lineage>
</organism>